<gene>
    <name evidence="1" type="ORF">ACFSUO_14105</name>
</gene>
<reference evidence="2" key="1">
    <citation type="journal article" date="2019" name="Int. J. Syst. Evol. Microbiol.">
        <title>The Global Catalogue of Microorganisms (GCM) 10K type strain sequencing project: providing services to taxonomists for standard genome sequencing and annotation.</title>
        <authorList>
            <consortium name="The Broad Institute Genomics Platform"/>
            <consortium name="The Broad Institute Genome Sequencing Center for Infectious Disease"/>
            <person name="Wu L."/>
            <person name="Ma J."/>
        </authorList>
    </citation>
    <scope>NUCLEOTIDE SEQUENCE [LARGE SCALE GENOMIC DNA]</scope>
    <source>
        <strain evidence="2">TISTR 1535</strain>
    </source>
</reference>
<dbReference type="EMBL" id="JBHUNA010000038">
    <property type="protein sequence ID" value="MFD2762088.1"/>
    <property type="molecule type" value="Genomic_DNA"/>
</dbReference>
<accession>A0ABW5V9U0</accession>
<protein>
    <submittedName>
        <fullName evidence="1">Uncharacterized protein</fullName>
    </submittedName>
</protein>
<evidence type="ECO:0000313" key="2">
    <source>
        <dbReference type="Proteomes" id="UP001597502"/>
    </source>
</evidence>
<comment type="caution">
    <text evidence="1">The sequence shown here is derived from an EMBL/GenBank/DDBJ whole genome shotgun (WGS) entry which is preliminary data.</text>
</comment>
<evidence type="ECO:0000313" key="1">
    <source>
        <dbReference type="EMBL" id="MFD2762088.1"/>
    </source>
</evidence>
<dbReference type="RefSeq" id="WP_382395247.1">
    <property type="nucleotide sequence ID" value="NZ_JBHUNA010000038.1"/>
</dbReference>
<proteinExistence type="predicted"/>
<dbReference type="Proteomes" id="UP001597502">
    <property type="component" value="Unassembled WGS sequence"/>
</dbReference>
<keyword evidence="2" id="KW-1185">Reference proteome</keyword>
<name>A0ABW5V9U0_9BACI</name>
<organism evidence="1 2">
    <name type="scientific">Lentibacillus juripiscarius</name>
    <dbReference type="NCBI Taxonomy" id="257446"/>
    <lineage>
        <taxon>Bacteria</taxon>
        <taxon>Bacillati</taxon>
        <taxon>Bacillota</taxon>
        <taxon>Bacilli</taxon>
        <taxon>Bacillales</taxon>
        <taxon>Bacillaceae</taxon>
        <taxon>Lentibacillus</taxon>
    </lineage>
</organism>
<sequence>MSNQFEDYVQNVISAWPIVQKEGAMLTIEKYGYPQEATESLLIWYNNGPWKRTTVFRDAYTHNWPSPHPDFLANTIDYKLPEEAYSKIARYDGSGYAFRTRGELTVNCDKEENNILSFNIIHDIATGKRSVDEAKLFYTNTWDNYYLHNIPSPYMEKLLFTPQGYTADPDVPTTQVVPGYLKGKNF</sequence>